<dbReference type="NCBIfam" id="TIGR03543">
    <property type="entry name" value="divI1A_rptt_fam"/>
    <property type="match status" value="1"/>
</dbReference>
<dbReference type="RefSeq" id="WP_344228560.1">
    <property type="nucleotide sequence ID" value="NZ_BAAARI010000011.1"/>
</dbReference>
<comment type="caution">
    <text evidence="2">The sequence shown here is derived from an EMBL/GenBank/DDBJ whole genome shotgun (WGS) entry which is preliminary data.</text>
</comment>
<dbReference type="InterPro" id="IPR019933">
    <property type="entry name" value="DivIVA_domain"/>
</dbReference>
<organism evidence="2 3">
    <name type="scientific">Microbacterium binotii</name>
    <dbReference type="NCBI Taxonomy" id="462710"/>
    <lineage>
        <taxon>Bacteria</taxon>
        <taxon>Bacillati</taxon>
        <taxon>Actinomycetota</taxon>
        <taxon>Actinomycetes</taxon>
        <taxon>Micrococcales</taxon>
        <taxon>Microbacteriaceae</taxon>
        <taxon>Microbacterium</taxon>
    </lineage>
</organism>
<evidence type="ECO:0000256" key="1">
    <source>
        <dbReference type="SAM" id="MobiDB-lite"/>
    </source>
</evidence>
<evidence type="ECO:0000313" key="3">
    <source>
        <dbReference type="Proteomes" id="UP001500274"/>
    </source>
</evidence>
<dbReference type="InterPro" id="IPR019932">
    <property type="entry name" value="CHP03543"/>
</dbReference>
<feature type="region of interest" description="Disordered" evidence="1">
    <location>
        <begin position="1"/>
        <end position="32"/>
    </location>
</feature>
<dbReference type="Proteomes" id="UP001500274">
    <property type="component" value="Unassembled WGS sequence"/>
</dbReference>
<keyword evidence="3" id="KW-1185">Reference proteome</keyword>
<feature type="compositionally biased region" description="Basic and acidic residues" evidence="1">
    <location>
        <begin position="1"/>
        <end position="15"/>
    </location>
</feature>
<gene>
    <name evidence="2" type="ORF">GCM10009862_16960</name>
</gene>
<name>A0ABN3PCV6_9MICO</name>
<dbReference type="NCBIfam" id="TIGR03544">
    <property type="entry name" value="DivI1A_domain"/>
    <property type="match status" value="2"/>
</dbReference>
<reference evidence="2 3" key="1">
    <citation type="journal article" date="2019" name="Int. J. Syst. Evol. Microbiol.">
        <title>The Global Catalogue of Microorganisms (GCM) 10K type strain sequencing project: providing services to taxonomists for standard genome sequencing and annotation.</title>
        <authorList>
            <consortium name="The Broad Institute Genomics Platform"/>
            <consortium name="The Broad Institute Genome Sequencing Center for Infectious Disease"/>
            <person name="Wu L."/>
            <person name="Ma J."/>
        </authorList>
    </citation>
    <scope>NUCLEOTIDE SEQUENCE [LARGE SCALE GENOMIC DNA]</scope>
    <source>
        <strain evidence="2 3">JCM 16365</strain>
    </source>
</reference>
<protein>
    <submittedName>
        <fullName evidence="2">DivIVA domain-containing protein</fullName>
    </submittedName>
</protein>
<dbReference type="Gene3D" id="6.10.250.660">
    <property type="match status" value="1"/>
</dbReference>
<sequence>MTVHDESALEQRSDDTAISASSHHNAFPRVQGRAKGYDPAAVDAFLARAREAFESDAPGETAVGASDVRDVSFALVRGGYAIGPVDAALGRVEDAFAAQERQQTIARLGARAWVQQQREDAQVVLDRLGRERRHRFDRVSVVHYGYRVEEVDLVADRIAGYLTDGTGLTVEQVRSVAFRMQRGGYRETQVDAVLDAVVEIMLAVG</sequence>
<evidence type="ECO:0000313" key="2">
    <source>
        <dbReference type="EMBL" id="GAA2578306.1"/>
    </source>
</evidence>
<accession>A0ABN3PCV6</accession>
<dbReference type="EMBL" id="BAAARI010000011">
    <property type="protein sequence ID" value="GAA2578306.1"/>
    <property type="molecule type" value="Genomic_DNA"/>
</dbReference>
<proteinExistence type="predicted"/>